<dbReference type="Proteomes" id="UP000246145">
    <property type="component" value="Unassembled WGS sequence"/>
</dbReference>
<dbReference type="AlphaFoldDB" id="A0A2U1CR34"/>
<dbReference type="GO" id="GO:0006950">
    <property type="term" value="P:response to stress"/>
    <property type="evidence" value="ECO:0007669"/>
    <property type="project" value="TreeGrafter"/>
</dbReference>
<dbReference type="Pfam" id="PF01047">
    <property type="entry name" value="MarR"/>
    <property type="match status" value="1"/>
</dbReference>
<protein>
    <submittedName>
        <fullName evidence="3">DNA-binding MarR family transcriptional regulator</fullName>
    </submittedName>
</protein>
<dbReference type="RefSeq" id="WP_017524333.1">
    <property type="nucleotide sequence ID" value="NZ_JACCEX010000001.1"/>
</dbReference>
<dbReference type="PROSITE" id="PS50995">
    <property type="entry name" value="HTH_MARR_2"/>
    <property type="match status" value="1"/>
</dbReference>
<dbReference type="PANTHER" id="PTHR33164:SF43">
    <property type="entry name" value="HTH-TYPE TRANSCRIPTIONAL REPRESSOR YETL"/>
    <property type="match status" value="1"/>
</dbReference>
<keyword evidence="4" id="KW-1185">Reference proteome</keyword>
<dbReference type="OrthoDB" id="117723at2"/>
<evidence type="ECO:0000313" key="4">
    <source>
        <dbReference type="Proteomes" id="UP000246145"/>
    </source>
</evidence>
<dbReference type="EMBL" id="QEKO01000001">
    <property type="protein sequence ID" value="PVY68355.1"/>
    <property type="molecule type" value="Genomic_DNA"/>
</dbReference>
<gene>
    <name evidence="3" type="ORF">C7440_0751</name>
</gene>
<feature type="region of interest" description="Disordered" evidence="1">
    <location>
        <begin position="1"/>
        <end position="30"/>
    </location>
</feature>
<name>A0A2U1CR34_9BURK</name>
<dbReference type="InterPro" id="IPR039422">
    <property type="entry name" value="MarR/SlyA-like"/>
</dbReference>
<evidence type="ECO:0000313" key="3">
    <source>
        <dbReference type="EMBL" id="PVY68355.1"/>
    </source>
</evidence>
<dbReference type="GO" id="GO:0003677">
    <property type="term" value="F:DNA binding"/>
    <property type="evidence" value="ECO:0007669"/>
    <property type="project" value="UniProtKB-KW"/>
</dbReference>
<comment type="caution">
    <text evidence="3">The sequence shown here is derived from an EMBL/GenBank/DDBJ whole genome shotgun (WGS) entry which is preliminary data.</text>
</comment>
<proteinExistence type="predicted"/>
<evidence type="ECO:0000259" key="2">
    <source>
        <dbReference type="PROSITE" id="PS50995"/>
    </source>
</evidence>
<dbReference type="InterPro" id="IPR036390">
    <property type="entry name" value="WH_DNA-bd_sf"/>
</dbReference>
<dbReference type="InterPro" id="IPR036388">
    <property type="entry name" value="WH-like_DNA-bd_sf"/>
</dbReference>
<feature type="domain" description="HTH marR-type" evidence="2">
    <location>
        <begin position="38"/>
        <end position="170"/>
    </location>
</feature>
<keyword evidence="3" id="KW-0238">DNA-binding</keyword>
<dbReference type="STRING" id="1231391.GCA_000308195_01974"/>
<dbReference type="GO" id="GO:0003700">
    <property type="term" value="F:DNA-binding transcription factor activity"/>
    <property type="evidence" value="ECO:0007669"/>
    <property type="project" value="InterPro"/>
</dbReference>
<sequence length="172" mass="18740">MNTYNPAGTDGDLPQPLAAGEGPARSGRAAEDDIDLLRDSLAYEIKKAQVRSYEVLFGLFGADALSPGRMTALCIIGNQPGINQSALADALRVNRASVVKVIDALQSLGYVERQSIPDDRRSYALAVTPRGREELRRLTALSRRYEDMIAAQLTGRERKTLIRLLAKVAADK</sequence>
<accession>A0A2U1CR34</accession>
<dbReference type="SMART" id="SM00347">
    <property type="entry name" value="HTH_MARR"/>
    <property type="match status" value="1"/>
</dbReference>
<evidence type="ECO:0000256" key="1">
    <source>
        <dbReference type="SAM" id="MobiDB-lite"/>
    </source>
</evidence>
<dbReference type="PRINTS" id="PR00598">
    <property type="entry name" value="HTHMARR"/>
</dbReference>
<reference evidence="3 4" key="1">
    <citation type="submission" date="2018-04" db="EMBL/GenBank/DDBJ databases">
        <title>Genomic Encyclopedia of Type Strains, Phase IV (KMG-IV): sequencing the most valuable type-strain genomes for metagenomic binning, comparative biology and taxonomic classification.</title>
        <authorList>
            <person name="Goeker M."/>
        </authorList>
    </citation>
    <scope>NUCLEOTIDE SEQUENCE [LARGE SCALE GENOMIC DNA]</scope>
    <source>
        <strain evidence="3 4">DSM 10065</strain>
    </source>
</reference>
<dbReference type="PANTHER" id="PTHR33164">
    <property type="entry name" value="TRANSCRIPTIONAL REGULATOR, MARR FAMILY"/>
    <property type="match status" value="1"/>
</dbReference>
<dbReference type="InterPro" id="IPR000835">
    <property type="entry name" value="HTH_MarR-typ"/>
</dbReference>
<dbReference type="Gene3D" id="1.10.10.10">
    <property type="entry name" value="Winged helix-like DNA-binding domain superfamily/Winged helix DNA-binding domain"/>
    <property type="match status" value="1"/>
</dbReference>
<dbReference type="SUPFAM" id="SSF46785">
    <property type="entry name" value="Winged helix' DNA-binding domain"/>
    <property type="match status" value="1"/>
</dbReference>
<organism evidence="3 4">
    <name type="scientific">Pusillimonas noertemannii</name>
    <dbReference type="NCBI Taxonomy" id="305977"/>
    <lineage>
        <taxon>Bacteria</taxon>
        <taxon>Pseudomonadati</taxon>
        <taxon>Pseudomonadota</taxon>
        <taxon>Betaproteobacteria</taxon>
        <taxon>Burkholderiales</taxon>
        <taxon>Alcaligenaceae</taxon>
        <taxon>Pusillimonas</taxon>
    </lineage>
</organism>